<dbReference type="GO" id="GO:0005789">
    <property type="term" value="C:endoplasmic reticulum membrane"/>
    <property type="evidence" value="ECO:0007669"/>
    <property type="project" value="UniProtKB-SubCell"/>
</dbReference>
<accession>A0A7R8X934</accession>
<dbReference type="GO" id="GO:0005525">
    <property type="term" value="F:GTP binding"/>
    <property type="evidence" value="ECO:0007669"/>
    <property type="project" value="UniProtKB-KW"/>
</dbReference>
<protein>
    <recommendedName>
        <fullName evidence="13">GB1/RHD3-type G domain-containing protein</fullName>
    </recommendedName>
</protein>
<keyword evidence="4" id="KW-0378">Hydrolase</keyword>
<dbReference type="EMBL" id="CAJPEV010000322">
    <property type="protein sequence ID" value="CAG0883977.1"/>
    <property type="molecule type" value="Genomic_DNA"/>
</dbReference>
<dbReference type="Pfam" id="PF02841">
    <property type="entry name" value="GBP_C"/>
    <property type="match status" value="1"/>
</dbReference>
<keyword evidence="7 12" id="KW-1133">Transmembrane helix</keyword>
<dbReference type="Gene3D" id="3.40.50.300">
    <property type="entry name" value="P-loop containing nucleotide triphosphate hydrolases"/>
    <property type="match status" value="1"/>
</dbReference>
<dbReference type="OrthoDB" id="7788754at2759"/>
<evidence type="ECO:0000313" key="14">
    <source>
        <dbReference type="EMBL" id="CAD7242833.1"/>
    </source>
</evidence>
<evidence type="ECO:0000256" key="6">
    <source>
        <dbReference type="ARBA" id="ARBA00022842"/>
    </source>
</evidence>
<feature type="transmembrane region" description="Helical" evidence="12">
    <location>
        <begin position="438"/>
        <end position="457"/>
    </location>
</feature>
<evidence type="ECO:0000259" key="13">
    <source>
        <dbReference type="PROSITE" id="PS51715"/>
    </source>
</evidence>
<dbReference type="Gene3D" id="1.20.58.420">
    <property type="entry name" value="AHSP"/>
    <property type="match status" value="1"/>
</dbReference>
<sequence>MDEKGLAPKLSADDVEIGGKGKAAFVIEPTGDHSFTLNEEVLERVLLQNHCKDKYVSVVSVAGAFRKGKSFLLDFFIRYLRAQGSPDWLGDGDSPLTGFSWRGGAERETTGIHLWDEVFTMKLPNGEETCIILMDTQGAFDSQSTVRDCATIFALSTMLSSIQIYNLTQNIQEDDLQHLQLFTEYGRLALEDCGERPFQRLHFLVRDWSYPYEAAYGIEGGKKILDRRLQISDKQHEELQKLRKHISSCFSKIDCFLMPHPGLKVATDPNFCGCLTDIDEEFQRQLKELVPMLLSPKNMILKEIGGRKIKCKELLHYFKAYIEIYKGGELPEPKTMLEATAEANNLSAVNAARELYMSLMDCVCGGERPYMNQEQLTNEHLRIRDRAIETFQSTRKMGGAEFSEMYQVMLEKEVDDMFEKYKAHNESKNIFKAARTPAILFVVAMVMYVFSTAFNLLGLNMLLAMANTVMGVAFIALALWAYARYSGEARDVGIMVDSTANVLWDKALKPVYKKVVDSGTERAAVSAIHRGISNVTANAAASALKGDRVKQS</sequence>
<name>A0A7R8X934_9CRUS</name>
<dbReference type="FunFam" id="3.40.50.300:FF:003207">
    <property type="entry name" value="ATLastiN (Endoplasmic reticulum GTPase) related"/>
    <property type="match status" value="1"/>
</dbReference>
<keyword evidence="6" id="KW-0460">Magnesium</keyword>
<dbReference type="AlphaFoldDB" id="A0A7R8X934"/>
<dbReference type="InterPro" id="IPR015894">
    <property type="entry name" value="Guanylate-bd_N"/>
</dbReference>
<dbReference type="InterPro" id="IPR003191">
    <property type="entry name" value="Guanylate-bd/ATL_C"/>
</dbReference>
<keyword evidence="9 12" id="KW-0472">Membrane</keyword>
<evidence type="ECO:0000256" key="9">
    <source>
        <dbReference type="ARBA" id="ARBA00023136"/>
    </source>
</evidence>
<dbReference type="FunFam" id="3.40.50.300:FF:004169">
    <property type="entry name" value="Atlastin 3"/>
    <property type="match status" value="1"/>
</dbReference>
<feature type="transmembrane region" description="Helical" evidence="12">
    <location>
        <begin position="463"/>
        <end position="483"/>
    </location>
</feature>
<keyword evidence="15" id="KW-1185">Reference proteome</keyword>
<dbReference type="Pfam" id="PF02263">
    <property type="entry name" value="GBP"/>
    <property type="match status" value="1"/>
</dbReference>
<keyword evidence="5" id="KW-0256">Endoplasmic reticulum</keyword>
<evidence type="ECO:0000313" key="15">
    <source>
        <dbReference type="Proteomes" id="UP000677054"/>
    </source>
</evidence>
<dbReference type="CDD" id="cd01851">
    <property type="entry name" value="GBP"/>
    <property type="match status" value="1"/>
</dbReference>
<keyword evidence="8" id="KW-0342">GTP-binding</keyword>
<evidence type="ECO:0000256" key="10">
    <source>
        <dbReference type="ARBA" id="ARBA00049117"/>
    </source>
</evidence>
<evidence type="ECO:0000256" key="7">
    <source>
        <dbReference type="ARBA" id="ARBA00022989"/>
    </source>
</evidence>
<dbReference type="InterPro" id="IPR027417">
    <property type="entry name" value="P-loop_NTPase"/>
</dbReference>
<evidence type="ECO:0000256" key="4">
    <source>
        <dbReference type="ARBA" id="ARBA00022801"/>
    </source>
</evidence>
<comment type="subcellular location">
    <subcellularLocation>
        <location evidence="1">Endoplasmic reticulum membrane</location>
        <topology evidence="1">Multi-pass membrane protein</topology>
    </subcellularLocation>
</comment>
<dbReference type="FunFam" id="1.20.58.420:FF:000001">
    <property type="entry name" value="Atlastin-1 isoform 1"/>
    <property type="match status" value="1"/>
</dbReference>
<evidence type="ECO:0000256" key="1">
    <source>
        <dbReference type="ARBA" id="ARBA00004477"/>
    </source>
</evidence>
<dbReference type="GO" id="GO:0003924">
    <property type="term" value="F:GTPase activity"/>
    <property type="evidence" value="ECO:0007669"/>
    <property type="project" value="InterPro"/>
</dbReference>
<dbReference type="PANTHER" id="PTHR10751">
    <property type="entry name" value="GUANYLATE BINDING PROTEIN"/>
    <property type="match status" value="1"/>
</dbReference>
<gene>
    <name evidence="14" type="ORF">DSTB1V02_LOCUS2777</name>
</gene>
<evidence type="ECO:0000256" key="3">
    <source>
        <dbReference type="ARBA" id="ARBA00022741"/>
    </source>
</evidence>
<reference evidence="14" key="1">
    <citation type="submission" date="2020-11" db="EMBL/GenBank/DDBJ databases">
        <authorList>
            <person name="Tran Van P."/>
        </authorList>
    </citation>
    <scope>NUCLEOTIDE SEQUENCE</scope>
</reference>
<feature type="domain" description="GB1/RHD3-type G" evidence="13">
    <location>
        <begin position="53"/>
        <end position="298"/>
    </location>
</feature>
<dbReference type="PROSITE" id="PS51715">
    <property type="entry name" value="G_GB1_RHD3"/>
    <property type="match status" value="1"/>
</dbReference>
<dbReference type="InterPro" id="IPR030386">
    <property type="entry name" value="G_GB1_RHD3_dom"/>
</dbReference>
<comment type="catalytic activity">
    <reaction evidence="10">
        <text>GTP + H2O = GDP + phosphate + H(+)</text>
        <dbReference type="Rhea" id="RHEA:19669"/>
        <dbReference type="ChEBI" id="CHEBI:15377"/>
        <dbReference type="ChEBI" id="CHEBI:15378"/>
        <dbReference type="ChEBI" id="CHEBI:37565"/>
        <dbReference type="ChEBI" id="CHEBI:43474"/>
        <dbReference type="ChEBI" id="CHEBI:58189"/>
    </reaction>
    <physiologicalReaction direction="left-to-right" evidence="10">
        <dbReference type="Rhea" id="RHEA:19670"/>
    </physiologicalReaction>
</comment>
<evidence type="ECO:0000256" key="2">
    <source>
        <dbReference type="ARBA" id="ARBA00022692"/>
    </source>
</evidence>
<dbReference type="EMBL" id="LR899839">
    <property type="protein sequence ID" value="CAD7242833.1"/>
    <property type="molecule type" value="Genomic_DNA"/>
</dbReference>
<dbReference type="SUPFAM" id="SSF52540">
    <property type="entry name" value="P-loop containing nucleoside triphosphate hydrolases"/>
    <property type="match status" value="1"/>
</dbReference>
<proteinExistence type="inferred from homology"/>
<evidence type="ECO:0000256" key="11">
    <source>
        <dbReference type="PROSITE-ProRule" id="PRU01052"/>
    </source>
</evidence>
<organism evidence="14">
    <name type="scientific">Darwinula stevensoni</name>
    <dbReference type="NCBI Taxonomy" id="69355"/>
    <lineage>
        <taxon>Eukaryota</taxon>
        <taxon>Metazoa</taxon>
        <taxon>Ecdysozoa</taxon>
        <taxon>Arthropoda</taxon>
        <taxon>Crustacea</taxon>
        <taxon>Oligostraca</taxon>
        <taxon>Ostracoda</taxon>
        <taxon>Podocopa</taxon>
        <taxon>Podocopida</taxon>
        <taxon>Darwinulocopina</taxon>
        <taxon>Darwinuloidea</taxon>
        <taxon>Darwinulidae</taxon>
        <taxon>Darwinula</taxon>
    </lineage>
</organism>
<keyword evidence="3" id="KW-0547">Nucleotide-binding</keyword>
<comment type="similarity">
    <text evidence="11">Belongs to the TRAFAC class dynamin-like GTPase superfamily. GB1/RHD3 GTPase family.</text>
</comment>
<keyword evidence="2 12" id="KW-0812">Transmembrane</keyword>
<dbReference type="InterPro" id="IPR036543">
    <property type="entry name" value="Guanylate-bd_C_sf"/>
</dbReference>
<dbReference type="Proteomes" id="UP000677054">
    <property type="component" value="Unassembled WGS sequence"/>
</dbReference>
<dbReference type="SUPFAM" id="SSF48340">
    <property type="entry name" value="Interferon-induced guanylate-binding protein 1 (GBP1), C-terminal domain"/>
    <property type="match status" value="1"/>
</dbReference>
<evidence type="ECO:0000256" key="8">
    <source>
        <dbReference type="ARBA" id="ARBA00023134"/>
    </source>
</evidence>
<evidence type="ECO:0000256" key="5">
    <source>
        <dbReference type="ARBA" id="ARBA00022824"/>
    </source>
</evidence>
<evidence type="ECO:0000256" key="12">
    <source>
        <dbReference type="SAM" id="Phobius"/>
    </source>
</evidence>